<evidence type="ECO:0000313" key="5">
    <source>
        <dbReference type="Proteomes" id="UP000288587"/>
    </source>
</evidence>
<dbReference type="NCBIfam" id="NF005437">
    <property type="entry name" value="PRK07024.1"/>
    <property type="match status" value="1"/>
</dbReference>
<dbReference type="PROSITE" id="PS00061">
    <property type="entry name" value="ADH_SHORT"/>
    <property type="match status" value="1"/>
</dbReference>
<proteinExistence type="inferred from homology"/>
<sequence>MTALALHQPVVFITGASSGIGQALALRYYQAGYRLALVARRTGVVSDWAHAQSLDPARWAVYAADVADAAAMAAVAQQCIAQQGLPAVVIASAGISIGVDTALAADLPVFQQVVTTNLFGTAATFQPFIGPMRQRGSGALVGVASVAAIRGLAGHGAYCASKSGVVAYCESLRLECRAASVKVVTIVPGYIDTPLTQGNAYSMPFLMPAEAFAERAFRAIAEGDSYRVIPWQMGVVAKLMRLLPNALYDRLFSGRARKKRAAD</sequence>
<evidence type="ECO:0000256" key="2">
    <source>
        <dbReference type="ARBA" id="ARBA00023002"/>
    </source>
</evidence>
<dbReference type="InterPro" id="IPR002347">
    <property type="entry name" value="SDR_fam"/>
</dbReference>
<dbReference type="Proteomes" id="UP000288587">
    <property type="component" value="Unassembled WGS sequence"/>
</dbReference>
<name>A0A3S2UY85_9BURK</name>
<keyword evidence="2" id="KW-0560">Oxidoreductase</keyword>
<dbReference type="RefSeq" id="WP_127683554.1">
    <property type="nucleotide sequence ID" value="NZ_SACM01000004.1"/>
</dbReference>
<dbReference type="PRINTS" id="PR00081">
    <property type="entry name" value="GDHRDH"/>
</dbReference>
<reference evidence="4 5" key="1">
    <citation type="submission" date="2019-01" db="EMBL/GenBank/DDBJ databases">
        <authorList>
            <person name="Chen W.-M."/>
        </authorList>
    </citation>
    <scope>NUCLEOTIDE SEQUENCE [LARGE SCALE GENOMIC DNA]</scope>
    <source>
        <strain evidence="4 5">CCP-18</strain>
    </source>
</reference>
<evidence type="ECO:0000256" key="1">
    <source>
        <dbReference type="ARBA" id="ARBA00006484"/>
    </source>
</evidence>
<evidence type="ECO:0000313" key="4">
    <source>
        <dbReference type="EMBL" id="RVT83590.1"/>
    </source>
</evidence>
<dbReference type="GO" id="GO:0016491">
    <property type="term" value="F:oxidoreductase activity"/>
    <property type="evidence" value="ECO:0007669"/>
    <property type="project" value="UniProtKB-KW"/>
</dbReference>
<dbReference type="Gene3D" id="3.40.50.720">
    <property type="entry name" value="NAD(P)-binding Rossmann-like Domain"/>
    <property type="match status" value="1"/>
</dbReference>
<comment type="similarity">
    <text evidence="1 3">Belongs to the short-chain dehydrogenases/reductases (SDR) family.</text>
</comment>
<dbReference type="EMBL" id="SACM01000004">
    <property type="protein sequence ID" value="RVT83590.1"/>
    <property type="molecule type" value="Genomic_DNA"/>
</dbReference>
<protein>
    <submittedName>
        <fullName evidence="4">SDR family oxidoreductase</fullName>
    </submittedName>
</protein>
<dbReference type="SUPFAM" id="SSF51735">
    <property type="entry name" value="NAD(P)-binding Rossmann-fold domains"/>
    <property type="match status" value="1"/>
</dbReference>
<gene>
    <name evidence="4" type="ORF">EOD73_13495</name>
</gene>
<organism evidence="4 5">
    <name type="scientific">Inhella crocodyli</name>
    <dbReference type="NCBI Taxonomy" id="2499851"/>
    <lineage>
        <taxon>Bacteria</taxon>
        <taxon>Pseudomonadati</taxon>
        <taxon>Pseudomonadota</taxon>
        <taxon>Betaproteobacteria</taxon>
        <taxon>Burkholderiales</taxon>
        <taxon>Sphaerotilaceae</taxon>
        <taxon>Inhella</taxon>
    </lineage>
</organism>
<accession>A0A3S2UY85</accession>
<dbReference type="AlphaFoldDB" id="A0A3S2UY85"/>
<dbReference type="Pfam" id="PF00106">
    <property type="entry name" value="adh_short"/>
    <property type="match status" value="1"/>
</dbReference>
<dbReference type="InterPro" id="IPR020904">
    <property type="entry name" value="Sc_DH/Rdtase_CS"/>
</dbReference>
<dbReference type="InterPro" id="IPR036291">
    <property type="entry name" value="NAD(P)-bd_dom_sf"/>
</dbReference>
<dbReference type="PANTHER" id="PTHR44196:SF1">
    <property type="entry name" value="DEHYDROGENASE_REDUCTASE SDR FAMILY MEMBER 7B"/>
    <property type="match status" value="1"/>
</dbReference>
<comment type="caution">
    <text evidence="4">The sequence shown here is derived from an EMBL/GenBank/DDBJ whole genome shotgun (WGS) entry which is preliminary data.</text>
</comment>
<keyword evidence="5" id="KW-1185">Reference proteome</keyword>
<dbReference type="PRINTS" id="PR00080">
    <property type="entry name" value="SDRFAMILY"/>
</dbReference>
<evidence type="ECO:0000256" key="3">
    <source>
        <dbReference type="RuleBase" id="RU000363"/>
    </source>
</evidence>
<dbReference type="GO" id="GO:0016020">
    <property type="term" value="C:membrane"/>
    <property type="evidence" value="ECO:0007669"/>
    <property type="project" value="TreeGrafter"/>
</dbReference>
<dbReference type="PANTHER" id="PTHR44196">
    <property type="entry name" value="DEHYDROGENASE/REDUCTASE SDR FAMILY MEMBER 7B"/>
    <property type="match status" value="1"/>
</dbReference>
<dbReference type="OrthoDB" id="9797538at2"/>